<dbReference type="InterPro" id="IPR008271">
    <property type="entry name" value="Ser/Thr_kinase_AS"/>
</dbReference>
<evidence type="ECO:0000256" key="3">
    <source>
        <dbReference type="ARBA" id="ARBA00022553"/>
    </source>
</evidence>
<keyword evidence="14" id="KW-0325">Glycoprotein</keyword>
<sequence>MNTTLHNAVAHGDATDEISGVETIQFNFDTIKEATDDFSNENKLGQGGFGAVYRGKLPNGQHIAVKRLANNSQQGDVEFKNEVLLVVKLQHRNLVRLLGFCLQGIERLLIYEFVPNGSLDHFIFDFGKRTELSWERRYKIINGIVRGLIYLHEDSRLRIIHRDLKASNILLDIEMNPKIADFGMARLFDVDETQGNTSRVVGTYGYMAPEYILYGQFSIKSDVFSFGILVLEILSGKKGTCFRNGENVEDLSSFAWNNWRVGTTTNIIDSTLDVGSRIEMIRCIHIGLLCVQENVADRPTMATVLMMLSSSSLTLPIPSKPAFFMHSITNESNTMLKPNRGTHSEAKSLQTSDNDISISEFHPR</sequence>
<evidence type="ECO:0000256" key="2">
    <source>
        <dbReference type="ARBA" id="ARBA00022527"/>
    </source>
</evidence>
<dbReference type="Pfam" id="PF00069">
    <property type="entry name" value="Pkinase"/>
    <property type="match status" value="1"/>
</dbReference>
<proteinExistence type="inferred from homology"/>
<gene>
    <name evidence="20" type="primary">LOC111433773</name>
</gene>
<evidence type="ECO:0000256" key="8">
    <source>
        <dbReference type="ARBA" id="ARBA00022741"/>
    </source>
</evidence>
<dbReference type="CDD" id="cd14066">
    <property type="entry name" value="STKc_IRAK"/>
    <property type="match status" value="1"/>
</dbReference>
<evidence type="ECO:0000256" key="4">
    <source>
        <dbReference type="ARBA" id="ARBA00022679"/>
    </source>
</evidence>
<dbReference type="GO" id="GO:0004674">
    <property type="term" value="F:protein serine/threonine kinase activity"/>
    <property type="evidence" value="ECO:0007669"/>
    <property type="project" value="UniProtKB-KW"/>
</dbReference>
<dbReference type="GO" id="GO:0005886">
    <property type="term" value="C:plasma membrane"/>
    <property type="evidence" value="ECO:0007669"/>
    <property type="project" value="TreeGrafter"/>
</dbReference>
<evidence type="ECO:0000256" key="9">
    <source>
        <dbReference type="ARBA" id="ARBA00022777"/>
    </source>
</evidence>
<evidence type="ECO:0000256" key="11">
    <source>
        <dbReference type="ARBA" id="ARBA00022989"/>
    </source>
</evidence>
<dbReference type="RefSeq" id="XP_022926744.1">
    <property type="nucleotide sequence ID" value="XM_023070976.1"/>
</dbReference>
<dbReference type="InterPro" id="IPR011009">
    <property type="entry name" value="Kinase-like_dom_sf"/>
</dbReference>
<keyword evidence="3" id="KW-0597">Phosphoprotein</keyword>
<evidence type="ECO:0000256" key="16">
    <source>
        <dbReference type="RuleBase" id="RU000304"/>
    </source>
</evidence>
<dbReference type="SUPFAM" id="SSF56112">
    <property type="entry name" value="Protein kinase-like (PK-like)"/>
    <property type="match status" value="1"/>
</dbReference>
<comment type="subcellular location">
    <subcellularLocation>
        <location evidence="1">Membrane</location>
        <topology evidence="1">Single-pass membrane protein</topology>
    </subcellularLocation>
</comment>
<keyword evidence="10 15" id="KW-0067">ATP-binding</keyword>
<evidence type="ECO:0000259" key="18">
    <source>
        <dbReference type="PROSITE" id="PS50011"/>
    </source>
</evidence>
<dbReference type="FunFam" id="3.30.200.20:FF:000142">
    <property type="entry name" value="Cysteine-rich receptor-like protein kinase 10"/>
    <property type="match status" value="1"/>
</dbReference>
<keyword evidence="6" id="KW-0732">Signal</keyword>
<evidence type="ECO:0000256" key="7">
    <source>
        <dbReference type="ARBA" id="ARBA00022737"/>
    </source>
</evidence>
<dbReference type="InterPro" id="IPR000719">
    <property type="entry name" value="Prot_kinase_dom"/>
</dbReference>
<dbReference type="Gene3D" id="1.10.510.10">
    <property type="entry name" value="Transferase(Phosphotransferase) domain 1"/>
    <property type="match status" value="1"/>
</dbReference>
<name>A0A6J1EG17_CUCMO</name>
<accession>A0A6J1EG17</accession>
<keyword evidence="4" id="KW-0808">Transferase</keyword>
<feature type="compositionally biased region" description="Polar residues" evidence="17">
    <location>
        <begin position="347"/>
        <end position="357"/>
    </location>
</feature>
<evidence type="ECO:0000256" key="5">
    <source>
        <dbReference type="ARBA" id="ARBA00022692"/>
    </source>
</evidence>
<evidence type="ECO:0000256" key="14">
    <source>
        <dbReference type="ARBA" id="ARBA00023180"/>
    </source>
</evidence>
<protein>
    <submittedName>
        <fullName evidence="20">Cysteine-rich receptor-like protein kinase 29 isoform X2</fullName>
    </submittedName>
</protein>
<evidence type="ECO:0000256" key="10">
    <source>
        <dbReference type="ARBA" id="ARBA00022840"/>
    </source>
</evidence>
<dbReference type="InterPro" id="IPR017441">
    <property type="entry name" value="Protein_kinase_ATP_BS"/>
</dbReference>
<dbReference type="PROSITE" id="PS50011">
    <property type="entry name" value="PROTEIN_KINASE_DOM"/>
    <property type="match status" value="1"/>
</dbReference>
<evidence type="ECO:0000256" key="6">
    <source>
        <dbReference type="ARBA" id="ARBA00022729"/>
    </source>
</evidence>
<keyword evidence="9" id="KW-0418">Kinase</keyword>
<keyword evidence="12" id="KW-0472">Membrane</keyword>
<feature type="domain" description="Protein kinase" evidence="18">
    <location>
        <begin position="38"/>
        <end position="313"/>
    </location>
</feature>
<dbReference type="PROSITE" id="PS00108">
    <property type="entry name" value="PROTEIN_KINASE_ST"/>
    <property type="match status" value="1"/>
</dbReference>
<evidence type="ECO:0000256" key="17">
    <source>
        <dbReference type="SAM" id="MobiDB-lite"/>
    </source>
</evidence>
<evidence type="ECO:0000256" key="15">
    <source>
        <dbReference type="PROSITE-ProRule" id="PRU10141"/>
    </source>
</evidence>
<evidence type="ECO:0000313" key="19">
    <source>
        <dbReference type="Proteomes" id="UP000504609"/>
    </source>
</evidence>
<organism evidence="19 20">
    <name type="scientific">Cucurbita moschata</name>
    <name type="common">Winter crookneck squash</name>
    <name type="synonym">Cucurbita pepo var. moschata</name>
    <dbReference type="NCBI Taxonomy" id="3662"/>
    <lineage>
        <taxon>Eukaryota</taxon>
        <taxon>Viridiplantae</taxon>
        <taxon>Streptophyta</taxon>
        <taxon>Embryophyta</taxon>
        <taxon>Tracheophyta</taxon>
        <taxon>Spermatophyta</taxon>
        <taxon>Magnoliopsida</taxon>
        <taxon>eudicotyledons</taxon>
        <taxon>Gunneridae</taxon>
        <taxon>Pentapetalae</taxon>
        <taxon>rosids</taxon>
        <taxon>fabids</taxon>
        <taxon>Cucurbitales</taxon>
        <taxon>Cucurbitaceae</taxon>
        <taxon>Cucurbiteae</taxon>
        <taxon>Cucurbita</taxon>
    </lineage>
</organism>
<dbReference type="AlphaFoldDB" id="A0A6J1EG17"/>
<dbReference type="PANTHER" id="PTHR27002:SF1073">
    <property type="entry name" value="CYSTEINE-RICH RECEPTOR-LIKE PROTEIN KINASE 29"/>
    <property type="match status" value="1"/>
</dbReference>
<evidence type="ECO:0000313" key="20">
    <source>
        <dbReference type="RefSeq" id="XP_022926744.1"/>
    </source>
</evidence>
<reference evidence="20" key="1">
    <citation type="submission" date="2025-08" db="UniProtKB">
        <authorList>
            <consortium name="RefSeq"/>
        </authorList>
    </citation>
    <scope>IDENTIFICATION</scope>
    <source>
        <tissue evidence="20">Young leaves</tissue>
    </source>
</reference>
<keyword evidence="19" id="KW-1185">Reference proteome</keyword>
<keyword evidence="13" id="KW-0675">Receptor</keyword>
<feature type="region of interest" description="Disordered" evidence="17">
    <location>
        <begin position="334"/>
        <end position="364"/>
    </location>
</feature>
<dbReference type="SMART" id="SM00220">
    <property type="entry name" value="S_TKc"/>
    <property type="match status" value="1"/>
</dbReference>
<evidence type="ECO:0000256" key="12">
    <source>
        <dbReference type="ARBA" id="ARBA00023136"/>
    </source>
</evidence>
<dbReference type="GO" id="GO:0009737">
    <property type="term" value="P:response to abscisic acid"/>
    <property type="evidence" value="ECO:0007669"/>
    <property type="project" value="UniProtKB-ARBA"/>
</dbReference>
<keyword evidence="7" id="KW-0677">Repeat</keyword>
<dbReference type="Gene3D" id="3.30.200.20">
    <property type="entry name" value="Phosphorylase Kinase, domain 1"/>
    <property type="match status" value="1"/>
</dbReference>
<keyword evidence="5" id="KW-0812">Transmembrane</keyword>
<dbReference type="GO" id="GO:0005524">
    <property type="term" value="F:ATP binding"/>
    <property type="evidence" value="ECO:0007669"/>
    <property type="project" value="UniProtKB-UniRule"/>
</dbReference>
<comment type="similarity">
    <text evidence="16">Belongs to the protein kinase superfamily.</text>
</comment>
<evidence type="ECO:0000256" key="13">
    <source>
        <dbReference type="ARBA" id="ARBA00023170"/>
    </source>
</evidence>
<dbReference type="PANTHER" id="PTHR27002">
    <property type="entry name" value="RECEPTOR-LIKE SERINE/THREONINE-PROTEIN KINASE SD1-8"/>
    <property type="match status" value="1"/>
</dbReference>
<feature type="binding site" evidence="15">
    <location>
        <position position="66"/>
    </location>
    <ligand>
        <name>ATP</name>
        <dbReference type="ChEBI" id="CHEBI:30616"/>
    </ligand>
</feature>
<dbReference type="PROSITE" id="PS00107">
    <property type="entry name" value="PROTEIN_KINASE_ATP"/>
    <property type="match status" value="1"/>
</dbReference>
<evidence type="ECO:0000256" key="1">
    <source>
        <dbReference type="ARBA" id="ARBA00004167"/>
    </source>
</evidence>
<keyword evidence="8 15" id="KW-0547">Nucleotide-binding</keyword>
<dbReference type="Proteomes" id="UP000504609">
    <property type="component" value="Unplaced"/>
</dbReference>
<keyword evidence="2 16" id="KW-0723">Serine/threonine-protein kinase</keyword>
<keyword evidence="11" id="KW-1133">Transmembrane helix</keyword>
<dbReference type="FunFam" id="1.10.510.10:FF:000343">
    <property type="entry name" value="Cysteine-rich receptor-like protein kinase 28"/>
    <property type="match status" value="1"/>
</dbReference>
<dbReference type="GeneID" id="111433773"/>